<keyword evidence="2" id="KW-0240">DNA-directed RNA polymerase</keyword>
<dbReference type="SUPFAM" id="SSF88659">
    <property type="entry name" value="Sigma3 and sigma4 domains of RNA polymerase sigma factors"/>
    <property type="match status" value="1"/>
</dbReference>
<dbReference type="GO" id="GO:0000428">
    <property type="term" value="C:DNA-directed RNA polymerase complex"/>
    <property type="evidence" value="ECO:0007669"/>
    <property type="project" value="UniProtKB-KW"/>
</dbReference>
<dbReference type="Proteomes" id="UP000182192">
    <property type="component" value="Unassembled WGS sequence"/>
</dbReference>
<dbReference type="Gene3D" id="1.10.10.10">
    <property type="entry name" value="Winged helix-like DNA-binding domain superfamily/Winged helix DNA-binding domain"/>
    <property type="match status" value="1"/>
</dbReference>
<dbReference type="RefSeq" id="WP_074959712.1">
    <property type="nucleotide sequence ID" value="NZ_FOKQ01000002.1"/>
</dbReference>
<name>A0A1I1D8S2_RUMAL</name>
<gene>
    <name evidence="2" type="ORF">SAMN02910406_00292</name>
</gene>
<keyword evidence="2" id="KW-0804">Transcription</keyword>
<evidence type="ECO:0000313" key="2">
    <source>
        <dbReference type="EMBL" id="SFB71204.1"/>
    </source>
</evidence>
<protein>
    <submittedName>
        <fullName evidence="2">DNA-directed RNA polymerase specialized sigma subunit, sigma24 family</fullName>
    </submittedName>
</protein>
<dbReference type="EMBL" id="FOKQ01000002">
    <property type="protein sequence ID" value="SFB71204.1"/>
    <property type="molecule type" value="Genomic_DNA"/>
</dbReference>
<evidence type="ECO:0000256" key="1">
    <source>
        <dbReference type="SAM" id="MobiDB-lite"/>
    </source>
</evidence>
<dbReference type="AlphaFoldDB" id="A0A1I1D8S2"/>
<reference evidence="2" key="1">
    <citation type="submission" date="2016-10" db="EMBL/GenBank/DDBJ databases">
        <authorList>
            <person name="de Groot N.N."/>
        </authorList>
    </citation>
    <scope>NUCLEOTIDE SEQUENCE [LARGE SCALE GENOMIC DNA]</scope>
    <source>
        <strain evidence="2">AR67</strain>
    </source>
</reference>
<organism evidence="2">
    <name type="scientific">Ruminococcus albus</name>
    <dbReference type="NCBI Taxonomy" id="1264"/>
    <lineage>
        <taxon>Bacteria</taxon>
        <taxon>Bacillati</taxon>
        <taxon>Bacillota</taxon>
        <taxon>Clostridia</taxon>
        <taxon>Eubacteriales</taxon>
        <taxon>Oscillospiraceae</taxon>
        <taxon>Ruminococcus</taxon>
    </lineage>
</organism>
<accession>A0A1I1D8S2</accession>
<sequence length="941" mass="105490">MDTNDKRSFFEKQYLRLYKKLYYSALAVLCSEADAGEAVREGVLAMYAVFDGECTAREFDVRIFSVLMENAEKYRRNKGFSRGGEVGKSDVPQVLKEIEKISHKERLCLALNGIAGFSAADIADITDMKPFEVKSNLSDGRNRLKNSGLKGFRRGVLIKGQEEMFPIPEKLLPENIGEMLDNGSVAITSAAIDAANKEQRTFRKRSDLPKIAAATAVIAVVGGIGFMLHGGKTPEKSKGTENVSSQAEEERDDIDFSGLRRGSYKSLHTYLIESHDKNWEYSNYISDTRYISSNNFTEEQIFSDLSRFYESSYSYGDIKLLTDSDPAEADSREKSKLRTFLQENDKVFRSRFTTINTCKLEKGKAVFSENDLMDSTYIRQELAENQVFKENGTKYGPYIVGMKLQGNYLIAAYNFHMPEIIDDKKICQEYCGVCVFDKNSEELLYEYEQPGIMGKLCVDDNGRITVISQYNTGKKAAEAEAYNSGRPAFLPDIYENGEASLISEDDIYISSFAESSKLTVMSSIDISGDMMCTDKMVLTAELFGMVESGGDMILKSSCDDSDGDSVQLMRIDTSAGLELKAVGNIPSDTGVSFGVISDYTSYYINNGSNEFIIENGILYIVNGSGVMCFDEELNYLGEYVRSVYLDELSDDTELWGVDWHTAAFDGSTVYFADIIEDLDRDDEDVLILESVDLSDINSPKAISYKEDTLSAPAAWAGYGYNGAVEDGRLLHMLVSGESEDNMNCTIQLVSLRPEDVAEGKAGRRVYDMKQNGEAVIPSFDDVKYAEELPLHKPGVISQLKDLPFDNDYSSFYQIKGKYMCMAIESMIDCDAKEISEDEYIDLLNVDETGEFDKVEVKYDDNDEPKYYYYNSITSSLSYILIEVQGDELKQVYTTPSETVELEGFYAHPSEDTEGFAVYDNYLYIFDSKNSAVGYNIADTEK</sequence>
<dbReference type="InterPro" id="IPR036388">
    <property type="entry name" value="WH-like_DNA-bd_sf"/>
</dbReference>
<feature type="region of interest" description="Disordered" evidence="1">
    <location>
        <begin position="232"/>
        <end position="252"/>
    </location>
</feature>
<dbReference type="OrthoDB" id="1813976at2"/>
<proteinExistence type="predicted"/>
<dbReference type="InterPro" id="IPR013324">
    <property type="entry name" value="RNA_pol_sigma_r3/r4-like"/>
</dbReference>